<accession>A0A5A7N3M3</accession>
<evidence type="ECO:0000313" key="3">
    <source>
        <dbReference type="Proteomes" id="UP000324996"/>
    </source>
</evidence>
<dbReference type="RefSeq" id="WP_081837246.1">
    <property type="nucleotide sequence ID" value="NZ_BKCN01000002.1"/>
</dbReference>
<dbReference type="Proteomes" id="UP000324996">
    <property type="component" value="Unassembled WGS sequence"/>
</dbReference>
<evidence type="ECO:0000259" key="1">
    <source>
        <dbReference type="Pfam" id="PF13598"/>
    </source>
</evidence>
<dbReference type="EMBL" id="BKCN01000002">
    <property type="protein sequence ID" value="GER02871.1"/>
    <property type="molecule type" value="Genomic_DNA"/>
</dbReference>
<feature type="domain" description="DUF4139" evidence="1">
    <location>
        <begin position="201"/>
        <end position="486"/>
    </location>
</feature>
<keyword evidence="3" id="KW-1185">Reference proteome</keyword>
<protein>
    <submittedName>
        <fullName evidence="2">DUF4139 domain-containing protein</fullName>
    </submittedName>
</protein>
<dbReference type="AlphaFoldDB" id="A0A5A7N3M3"/>
<dbReference type="PANTHER" id="PTHR38075:SF1">
    <property type="entry name" value="DUF4139 DOMAIN-CONTAINING PROTEIN"/>
    <property type="match status" value="1"/>
</dbReference>
<dbReference type="PANTHER" id="PTHR38075">
    <property type="entry name" value="DUF4139 DOMAIN-CONTAINING PROTEIN"/>
    <property type="match status" value="1"/>
</dbReference>
<proteinExistence type="predicted"/>
<reference evidence="2 3" key="1">
    <citation type="submission" date="2019-09" db="EMBL/GenBank/DDBJ databases">
        <title>NBRP : Genome information of microbial organism related human and environment.</title>
        <authorList>
            <person name="Hattori M."/>
            <person name="Oshima K."/>
            <person name="Inaba H."/>
            <person name="Suda W."/>
            <person name="Sakamoto M."/>
            <person name="Iino T."/>
            <person name="Kitahara M."/>
            <person name="Oshida Y."/>
            <person name="Iida T."/>
            <person name="Kudo T."/>
            <person name="Itoh T."/>
            <person name="Ohkuma M."/>
        </authorList>
    </citation>
    <scope>NUCLEOTIDE SEQUENCE [LARGE SCALE GENOMIC DNA]</scope>
    <source>
        <strain evidence="2 3">Q-1</strain>
    </source>
</reference>
<gene>
    <name evidence="2" type="ORF">JCM17846_05530</name>
</gene>
<dbReference type="InterPro" id="IPR037291">
    <property type="entry name" value="DUF4139"/>
</dbReference>
<comment type="caution">
    <text evidence="2">The sequence shown here is derived from an EMBL/GenBank/DDBJ whole genome shotgun (WGS) entry which is preliminary data.</text>
</comment>
<organism evidence="2 3">
    <name type="scientific">Iodidimonas nitroreducens</name>
    <dbReference type="NCBI Taxonomy" id="1236968"/>
    <lineage>
        <taxon>Bacteria</taxon>
        <taxon>Pseudomonadati</taxon>
        <taxon>Pseudomonadota</taxon>
        <taxon>Alphaproteobacteria</taxon>
        <taxon>Iodidimonadales</taxon>
        <taxon>Iodidimonadaceae</taxon>
        <taxon>Iodidimonas</taxon>
    </lineage>
</organism>
<sequence length="493" mass="54221">MVGSGAGRFHLSLMKGLALIAFAPFWAHHSGVQAQENLAIEVGFADRTDLAVTFYQQDLAQIRDRRSVILPAGEGVLLWPGLTAMVEPQSLFLHHHGKPDDFKMLEQGYDARTLTREGLLQAYLGQGVHIYRTDPKTGEDRIEKARVLSVADGVLLDIAGRIESLEHIPGRLVFPQLPKDAQLQPHYSAKFFAPKKGPQDLTLSYLSGGFRWSADYVAILDDDDPLMALKGRISLENNSGADLDAAAITVIAGQVNRKEAMQPIRPMALNRMMAADAAVMLAPDAMADRYLYRLPHKISLAHGESKQVGFVDLPQIKLLKSYLHRANDLRSLDQPLSADLELSFTNEDDAGAGVPLPSGVMRFYEDDEKAGLVFVGEDQIAATPKGGRPSLSLGKAFDVTIKPLRRTYEIIENSAARQVTEVGQSYHLHNEKKTAVDVTIEQAMPAPSWEVIKQSHEQIEGTAQQARWRISVPAGGDVTLDFTVQLVQPGRVR</sequence>
<dbReference type="Pfam" id="PF13598">
    <property type="entry name" value="DUF4139"/>
    <property type="match status" value="1"/>
</dbReference>
<evidence type="ECO:0000313" key="2">
    <source>
        <dbReference type="EMBL" id="GER02871.1"/>
    </source>
</evidence>
<name>A0A5A7N3M3_9PROT</name>